<comment type="caution">
    <text evidence="5">The sequence shown here is derived from an EMBL/GenBank/DDBJ whole genome shotgun (WGS) entry which is preliminary data.</text>
</comment>
<evidence type="ECO:0000313" key="4">
    <source>
        <dbReference type="EMBL" id="SFH38582.1"/>
    </source>
</evidence>
<dbReference type="InterPro" id="IPR042183">
    <property type="entry name" value="MmgE/PrpD_sf_1"/>
</dbReference>
<sequence>MSTVSHRLAVHAVADHTVSPELAEWMRLLLLDYHAITGGGFHRDSAVAARAAVEISEQPTAFFPAALHGVDGAGKSGFATVESAALVNGITAHGLELDDTFEESSLHPGVVIFPAVLALASTRQSLTGEVLRAAIVGYDVMCTVGVLLGARESYGRGFHPTGVAGCLGAAAAAARLLGLTVEQTAHALGLAANMASGSLEFLADGSWTKRLNAGHAAATGIRAAKLAAAGFTAPATAIEGRDGFLVQYGAGVVEGRQLALEFGRSALDTSIKFYPCCRYMHGNIDLLRDIREQNPELGIDDVARIRVGVIRAGASLVSEPAARKLVVNTPVDAQFNMPFGAAVALATGRATVDQFDDAPAVAAELMEWMEKVECYRSDSLEAAFPARWQAEVQVVLRNGTVIEKSENSFRGAPGDRATWADIVQKAEGLIGAPAAKALAASVSELDDSTVLGGGVAVPRDTLTASRA</sequence>
<dbReference type="Gene3D" id="3.30.1330.120">
    <property type="entry name" value="2-methylcitrate dehydratase PrpD"/>
    <property type="match status" value="1"/>
</dbReference>
<dbReference type="InterPro" id="IPR036148">
    <property type="entry name" value="MmgE/PrpD_sf"/>
</dbReference>
<evidence type="ECO:0000259" key="3">
    <source>
        <dbReference type="Pfam" id="PF19305"/>
    </source>
</evidence>
<dbReference type="PANTHER" id="PTHR16943:SF8">
    <property type="entry name" value="2-METHYLCITRATE DEHYDRATASE"/>
    <property type="match status" value="1"/>
</dbReference>
<dbReference type="Proteomes" id="UP000199681">
    <property type="component" value="Unassembled WGS sequence"/>
</dbReference>
<dbReference type="InterPro" id="IPR005656">
    <property type="entry name" value="MmgE_PrpD"/>
</dbReference>
<reference evidence="5 7" key="2">
    <citation type="submission" date="2019-03" db="EMBL/GenBank/DDBJ databases">
        <title>Genomics of glacier-inhabiting Cryobacterium strains.</title>
        <authorList>
            <person name="Liu Q."/>
            <person name="Xin Y.-H."/>
        </authorList>
    </citation>
    <scope>NUCLEOTIDE SEQUENCE [LARGE SCALE GENOMIC DNA]</scope>
    <source>
        <strain evidence="5 7">Hh34</strain>
    </source>
</reference>
<accession>A0A1I2ZL28</accession>
<dbReference type="Pfam" id="PF19305">
    <property type="entry name" value="MmgE_PrpD_C"/>
    <property type="match status" value="1"/>
</dbReference>
<dbReference type="PANTHER" id="PTHR16943">
    <property type="entry name" value="2-METHYLCITRATE DEHYDRATASE-RELATED"/>
    <property type="match status" value="1"/>
</dbReference>
<evidence type="ECO:0000313" key="7">
    <source>
        <dbReference type="Proteomes" id="UP000297963"/>
    </source>
</evidence>
<dbReference type="Pfam" id="PF03972">
    <property type="entry name" value="MmgE_PrpD_N"/>
    <property type="match status" value="1"/>
</dbReference>
<dbReference type="Gene3D" id="1.10.4100.10">
    <property type="entry name" value="2-methylcitrate dehydratase PrpD"/>
    <property type="match status" value="1"/>
</dbReference>
<gene>
    <name evidence="5" type="ORF">E3O11_00625</name>
    <name evidence="4" type="ORF">SAMN05216274_104132</name>
</gene>
<dbReference type="STRING" id="995038.SAMN05216274_104132"/>
<feature type="domain" description="MmgE/PrpD C-terminal" evidence="3">
    <location>
        <begin position="274"/>
        <end position="431"/>
    </location>
</feature>
<comment type="similarity">
    <text evidence="1">Belongs to the PrpD family.</text>
</comment>
<organism evidence="5 7">
    <name type="scientific">Cryobacterium levicorallinum</name>
    <dbReference type="NCBI Taxonomy" id="995038"/>
    <lineage>
        <taxon>Bacteria</taxon>
        <taxon>Bacillati</taxon>
        <taxon>Actinomycetota</taxon>
        <taxon>Actinomycetes</taxon>
        <taxon>Micrococcales</taxon>
        <taxon>Microbacteriaceae</taxon>
        <taxon>Cryobacterium</taxon>
    </lineage>
</organism>
<dbReference type="EMBL" id="FOPW01000004">
    <property type="protein sequence ID" value="SFH38582.1"/>
    <property type="molecule type" value="Genomic_DNA"/>
</dbReference>
<dbReference type="SUPFAM" id="SSF103378">
    <property type="entry name" value="2-methylcitrate dehydratase PrpD"/>
    <property type="match status" value="1"/>
</dbReference>
<name>A0A1I2ZL28_9MICO</name>
<evidence type="ECO:0000313" key="5">
    <source>
        <dbReference type="EMBL" id="TFB89546.1"/>
    </source>
</evidence>
<dbReference type="EMBL" id="SOFE01000001">
    <property type="protein sequence ID" value="TFB89546.1"/>
    <property type="molecule type" value="Genomic_DNA"/>
</dbReference>
<dbReference type="InterPro" id="IPR042188">
    <property type="entry name" value="MmgE/PrpD_sf_2"/>
</dbReference>
<dbReference type="AlphaFoldDB" id="A0A1I2ZL28"/>
<evidence type="ECO:0000256" key="1">
    <source>
        <dbReference type="ARBA" id="ARBA00006174"/>
    </source>
</evidence>
<keyword evidence="6" id="KW-1185">Reference proteome</keyword>
<evidence type="ECO:0000313" key="6">
    <source>
        <dbReference type="Proteomes" id="UP000199681"/>
    </source>
</evidence>
<dbReference type="GO" id="GO:0016829">
    <property type="term" value="F:lyase activity"/>
    <property type="evidence" value="ECO:0007669"/>
    <property type="project" value="InterPro"/>
</dbReference>
<evidence type="ECO:0000259" key="2">
    <source>
        <dbReference type="Pfam" id="PF03972"/>
    </source>
</evidence>
<protein>
    <submittedName>
        <fullName evidence="4">2-methylcitrate dehydratase PrpD</fullName>
    </submittedName>
    <submittedName>
        <fullName evidence="5">MmgE/PrpD family protein</fullName>
    </submittedName>
</protein>
<dbReference type="Proteomes" id="UP000297963">
    <property type="component" value="Unassembled WGS sequence"/>
</dbReference>
<reference evidence="4 6" key="1">
    <citation type="submission" date="2016-10" db="EMBL/GenBank/DDBJ databases">
        <authorList>
            <person name="Varghese N."/>
            <person name="Submissions S."/>
        </authorList>
    </citation>
    <scope>NUCLEOTIDE SEQUENCE [LARGE SCALE GENOMIC DNA]</scope>
    <source>
        <strain evidence="4 6">GMCC 1.11211</strain>
    </source>
</reference>
<proteinExistence type="inferred from homology"/>
<dbReference type="RefSeq" id="WP_092448841.1">
    <property type="nucleotide sequence ID" value="NZ_BKAC01000002.1"/>
</dbReference>
<dbReference type="InterPro" id="IPR045336">
    <property type="entry name" value="MmgE_PrpD_N"/>
</dbReference>
<dbReference type="InterPro" id="IPR045337">
    <property type="entry name" value="MmgE_PrpD_C"/>
</dbReference>
<feature type="domain" description="MmgE/PrpD N-terminal" evidence="2">
    <location>
        <begin position="13"/>
        <end position="249"/>
    </location>
</feature>